<evidence type="ECO:0000313" key="3">
    <source>
        <dbReference type="EMBL" id="KKP68450.1"/>
    </source>
</evidence>
<organism evidence="3 4">
    <name type="scientific">Candidatus Roizmanbacteria bacterium GW2011_GWC2_35_12</name>
    <dbReference type="NCBI Taxonomy" id="1618485"/>
    <lineage>
        <taxon>Bacteria</taxon>
        <taxon>Candidatus Roizmaniibacteriota</taxon>
    </lineage>
</organism>
<feature type="coiled-coil region" evidence="1">
    <location>
        <begin position="370"/>
        <end position="420"/>
    </location>
</feature>
<evidence type="ECO:0000313" key="4">
    <source>
        <dbReference type="Proteomes" id="UP000034127"/>
    </source>
</evidence>
<accession>A0A0G0DZL0</accession>
<reference evidence="3 4" key="1">
    <citation type="journal article" date="2015" name="Nature">
        <title>rRNA introns, odd ribosomes, and small enigmatic genomes across a large radiation of phyla.</title>
        <authorList>
            <person name="Brown C.T."/>
            <person name="Hug L.A."/>
            <person name="Thomas B.C."/>
            <person name="Sharon I."/>
            <person name="Castelle C.J."/>
            <person name="Singh A."/>
            <person name="Wilkins M.J."/>
            <person name="Williams K.H."/>
            <person name="Banfield J.F."/>
        </authorList>
    </citation>
    <scope>NUCLEOTIDE SEQUENCE [LARGE SCALE GENOMIC DNA]</scope>
</reference>
<feature type="domain" description="Protein CR006 P-loop" evidence="2">
    <location>
        <begin position="164"/>
        <end position="632"/>
    </location>
</feature>
<dbReference type="EMBL" id="LBPX01000002">
    <property type="protein sequence ID" value="KKP68450.1"/>
    <property type="molecule type" value="Genomic_DNA"/>
</dbReference>
<proteinExistence type="predicted"/>
<dbReference type="InterPro" id="IPR026866">
    <property type="entry name" value="CR006_AAA"/>
</dbReference>
<dbReference type="Pfam" id="PF13166">
    <property type="entry name" value="AAA_13"/>
    <property type="match status" value="1"/>
</dbReference>
<dbReference type="Gene3D" id="3.40.50.300">
    <property type="entry name" value="P-loop containing nucleotide triphosphate hydrolases"/>
    <property type="match status" value="1"/>
</dbReference>
<dbReference type="SUPFAM" id="SSF52540">
    <property type="entry name" value="P-loop containing nucleoside triphosphate hydrolases"/>
    <property type="match status" value="1"/>
</dbReference>
<comment type="caution">
    <text evidence="3">The sequence shown here is derived from an EMBL/GenBank/DDBJ whole genome shotgun (WGS) entry which is preliminary data.</text>
</comment>
<keyword evidence="1" id="KW-0175">Coiled coil</keyword>
<sequence length="754" mass="87316">MLKRIQRIQNIGKFADCNTAGCEFADNTIIFGYNTHGKSTLTAILRSLQTGNNNILIGRKTFGATGSKKVEIDFDENTVNEKHIFQNKVWNKANPNILIFDSKFITENVFEGEGITFDQQKNMNTIIIGKYGSDLNEEVGKLQKQCDDYENSKRSKSLEFSRHFPNVDLDKFNAIKQDVDIDKKLKEKDKEIKFEKDKEEIKTLVKSHIQTITSIDFSTKSTLQKSLDVKQQEIEDHIKSHFENEENAQNFLNDGLSFLKAKQIDGKNRSCVFCGQELGVNAEKLIDIYSDFFKGGYKELQGEISVAIDSFKRVNIEALVTKIASDLKTRDLDIGLTDEKVSEIKELKISFESELDKKRDLNYSVIFTDFDKLKIEIDRIKGELEEIERERLNIVSPKSLLDLEKEKQVLEVNQKRFNQAWVTFCSDVADIETKAKATRKLRDDKRKELEVYSTSIFDTHKKTINEFCGTMCADFEIEDFKPLKKIVGQDERIFAIKFFGSHKISINENNDNTPSFRNTMSESDKRLLAFAFFLSMLANDKELDKKIIVLDDPMSSFDSERRRKTIQLITDVSCKYKDSNGLEKIVCPIQKIILTHDDRFAKELLRLMTSASTLKIEEYVDAGNKRSRIVHSDFLKDFPDDEIIDKIEKLKQILDKRQFTVSFETDCRVVLENIFKRKYYFDLKDLIVDRKSIRSFVTKLKELSINDFNTDPKFNKFIRLCDDLNIELHDNGSSTTNGNKESILKDFFEDIKII</sequence>
<evidence type="ECO:0000256" key="1">
    <source>
        <dbReference type="SAM" id="Coils"/>
    </source>
</evidence>
<name>A0A0G0DZL0_9BACT</name>
<gene>
    <name evidence="3" type="ORF">UR63_C0002G0025</name>
</gene>
<protein>
    <recommendedName>
        <fullName evidence="2">Protein CR006 P-loop domain-containing protein</fullName>
    </recommendedName>
</protein>
<dbReference type="InterPro" id="IPR027417">
    <property type="entry name" value="P-loop_NTPase"/>
</dbReference>
<dbReference type="Proteomes" id="UP000034127">
    <property type="component" value="Unassembled WGS sequence"/>
</dbReference>
<dbReference type="AlphaFoldDB" id="A0A0G0DZL0"/>
<evidence type="ECO:0000259" key="2">
    <source>
        <dbReference type="Pfam" id="PF13166"/>
    </source>
</evidence>